<keyword evidence="2" id="KW-1185">Reference proteome</keyword>
<dbReference type="EMBL" id="JANURM010000002">
    <property type="protein sequence ID" value="MDL0088231.1"/>
    <property type="molecule type" value="Genomic_DNA"/>
</dbReference>
<gene>
    <name evidence="1" type="ORF">NYG85_02415</name>
</gene>
<evidence type="ECO:0000313" key="2">
    <source>
        <dbReference type="Proteomes" id="UP001173801"/>
    </source>
</evidence>
<comment type="caution">
    <text evidence="1">The sequence shown here is derived from an EMBL/GenBank/DDBJ whole genome shotgun (WGS) entry which is preliminary data.</text>
</comment>
<proteinExistence type="predicted"/>
<reference evidence="1" key="1">
    <citation type="submission" date="2022-08" db="EMBL/GenBank/DDBJ databases">
        <authorList>
            <person name="Wang H."/>
        </authorList>
    </citation>
    <scope>NUCLEOTIDE SEQUENCE</scope>
    <source>
        <strain evidence="1">PS10</strain>
    </source>
</reference>
<reference evidence="1" key="2">
    <citation type="journal article" date="2023" name="Microorganisms">
        <title>Isolation and Genomic Characteristics of Cat-Borne Campylobacter felis sp. nov. and Sheep-Borne Campylobacter ovis sp. nov.</title>
        <authorList>
            <person name="Wang H."/>
            <person name="Li Y."/>
            <person name="Gu Y."/>
            <person name="Zhou G."/>
            <person name="Chen X."/>
            <person name="Zhang X."/>
            <person name="Shao Z."/>
            <person name="Zhang J."/>
            <person name="Zhang M."/>
        </authorList>
    </citation>
    <scope>NUCLEOTIDE SEQUENCE</scope>
    <source>
        <strain evidence="1">PS10</strain>
    </source>
</reference>
<protein>
    <submittedName>
        <fullName evidence="1">Uncharacterized protein</fullName>
    </submittedName>
</protein>
<sequence>MSYFLNWQKFSVENATLDFYKFSENGVNFIGFDSTKSVPPEPMINALTALNLVKDSSVKVVMINHKFPAGLIPKVEPFFDIDTQNLDDGAVKLTFSLKPNADLSNFNANDTCHG</sequence>
<dbReference type="RefSeq" id="WP_284936885.1">
    <property type="nucleotide sequence ID" value="NZ_JANURM010000002.1"/>
</dbReference>
<dbReference type="Proteomes" id="UP001173801">
    <property type="component" value="Unassembled WGS sequence"/>
</dbReference>
<evidence type="ECO:0000313" key="1">
    <source>
        <dbReference type="EMBL" id="MDL0088231.1"/>
    </source>
</evidence>
<name>A0ABT7HMT0_9BACT</name>
<organism evidence="1 2">
    <name type="scientific">Campylobacter gastrosuis</name>
    <dbReference type="NCBI Taxonomy" id="2974576"/>
    <lineage>
        <taxon>Bacteria</taxon>
        <taxon>Pseudomonadati</taxon>
        <taxon>Campylobacterota</taxon>
        <taxon>Epsilonproteobacteria</taxon>
        <taxon>Campylobacterales</taxon>
        <taxon>Campylobacteraceae</taxon>
        <taxon>Campylobacter</taxon>
    </lineage>
</organism>
<accession>A0ABT7HMT0</accession>